<dbReference type="Proteomes" id="UP000195897">
    <property type="component" value="Unassembled WGS sequence"/>
</dbReference>
<comment type="caution">
    <text evidence="1">The sequence shown here is derived from an EMBL/GenBank/DDBJ whole genome shotgun (WGS) entry which is preliminary data.</text>
</comment>
<dbReference type="RefSeq" id="WP_087374281.1">
    <property type="nucleotide sequence ID" value="NZ_NFKK01000020.1"/>
</dbReference>
<reference evidence="2" key="1">
    <citation type="submission" date="2017-04" db="EMBL/GenBank/DDBJ databases">
        <title>Function of individual gut microbiota members based on whole genome sequencing of pure cultures obtained from chicken caecum.</title>
        <authorList>
            <person name="Medvecky M."/>
            <person name="Cejkova D."/>
            <person name="Polansky O."/>
            <person name="Karasova D."/>
            <person name="Kubasova T."/>
            <person name="Cizek A."/>
            <person name="Rychlik I."/>
        </authorList>
    </citation>
    <scope>NUCLEOTIDE SEQUENCE [LARGE SCALE GENOMIC DNA]</scope>
    <source>
        <strain evidence="2">An180</strain>
    </source>
</reference>
<dbReference type="EMBL" id="NFKK01000020">
    <property type="protein sequence ID" value="OUP51534.1"/>
    <property type="molecule type" value="Genomic_DNA"/>
</dbReference>
<protein>
    <recommendedName>
        <fullName evidence="3">AttH domain-containing protein</fullName>
    </recommendedName>
</protein>
<evidence type="ECO:0000313" key="2">
    <source>
        <dbReference type="Proteomes" id="UP000195897"/>
    </source>
</evidence>
<name>A0A1Y4L455_9FIRM</name>
<proteinExistence type="predicted"/>
<gene>
    <name evidence="1" type="ORF">B5F17_12460</name>
</gene>
<dbReference type="AlphaFoldDB" id="A0A1Y4L455"/>
<organism evidence="1 2">
    <name type="scientific">Butyricicoccus pullicaecorum</name>
    <dbReference type="NCBI Taxonomy" id="501571"/>
    <lineage>
        <taxon>Bacteria</taxon>
        <taxon>Bacillati</taxon>
        <taxon>Bacillota</taxon>
        <taxon>Clostridia</taxon>
        <taxon>Eubacteriales</taxon>
        <taxon>Butyricicoccaceae</taxon>
        <taxon>Butyricicoccus</taxon>
    </lineage>
</organism>
<evidence type="ECO:0008006" key="3">
    <source>
        <dbReference type="Google" id="ProtNLM"/>
    </source>
</evidence>
<evidence type="ECO:0000313" key="1">
    <source>
        <dbReference type="EMBL" id="OUP51534.1"/>
    </source>
</evidence>
<accession>A0A1Y4L455</accession>
<sequence length="339" mass="38257">MPKLGGVYARGDFFQQLAGAHKPSVDDMLSDRGYFGLDLSIIPLYDNIRTEDGQMYELLRNPGGNAIYSGLVIQDTTLDGKNLMFNADLTKDCATSEGSVGVREGNEAVWRSAPGIPGKAFEIRVSEDHIKWIEDGLFCLEGPMIKPGLHWYLPARDDGTYYVSHMFELSGEFQGVKARGFVAFDQVYMAKGGCLYQNRDVMMQNYGHIMWYTWATKYKDGSIDAGHFIFGHDRLGFAVFTDGNTVTATQNIESVVTPDPDHPPFAQYIRLKIDGEEWEFTPDPRGKMPAMLQKYPPTPQQEGLWKRVGDTREVDSYWAWGETETKNGCTRQSKLPTRR</sequence>